<evidence type="ECO:0000313" key="2">
    <source>
        <dbReference type="EMBL" id="CAF0989641.1"/>
    </source>
</evidence>
<comment type="caution">
    <text evidence="2">The sequence shown here is derived from an EMBL/GenBank/DDBJ whole genome shotgun (WGS) entry which is preliminary data.</text>
</comment>
<organism evidence="2 6">
    <name type="scientific">Didymodactylos carnosus</name>
    <dbReference type="NCBI Taxonomy" id="1234261"/>
    <lineage>
        <taxon>Eukaryota</taxon>
        <taxon>Metazoa</taxon>
        <taxon>Spiralia</taxon>
        <taxon>Gnathifera</taxon>
        <taxon>Rotifera</taxon>
        <taxon>Eurotatoria</taxon>
        <taxon>Bdelloidea</taxon>
        <taxon>Philodinida</taxon>
        <taxon>Philodinidae</taxon>
        <taxon>Didymodactylos</taxon>
    </lineage>
</organism>
<dbReference type="Proteomes" id="UP000677228">
    <property type="component" value="Unassembled WGS sequence"/>
</dbReference>
<dbReference type="Proteomes" id="UP000681722">
    <property type="component" value="Unassembled WGS sequence"/>
</dbReference>
<name>A0A814FX32_9BILA</name>
<dbReference type="EMBL" id="CAJOBA010006411">
    <property type="protein sequence ID" value="CAF3772007.1"/>
    <property type="molecule type" value="Genomic_DNA"/>
</dbReference>
<dbReference type="AlphaFoldDB" id="A0A814FX32"/>
<dbReference type="Proteomes" id="UP000663829">
    <property type="component" value="Unassembled WGS sequence"/>
</dbReference>
<proteinExistence type="predicted"/>
<keyword evidence="6" id="KW-1185">Reference proteome</keyword>
<feature type="region of interest" description="Disordered" evidence="1">
    <location>
        <begin position="1"/>
        <end position="57"/>
    </location>
</feature>
<dbReference type="Proteomes" id="UP000682733">
    <property type="component" value="Unassembled WGS sequence"/>
</dbReference>
<evidence type="ECO:0000313" key="6">
    <source>
        <dbReference type="Proteomes" id="UP000663829"/>
    </source>
</evidence>
<accession>A0A814FX32</accession>
<dbReference type="EMBL" id="CAJNOK010006403">
    <property type="protein sequence ID" value="CAF1002693.1"/>
    <property type="molecule type" value="Genomic_DNA"/>
</dbReference>
<evidence type="ECO:0000313" key="4">
    <source>
        <dbReference type="EMBL" id="CAF3761756.1"/>
    </source>
</evidence>
<gene>
    <name evidence="2" type="ORF">GPM918_LOCUS13186</name>
    <name evidence="3" type="ORF">OVA965_LOCUS14639</name>
    <name evidence="4" type="ORF">SRO942_LOCUS13186</name>
    <name evidence="5" type="ORF">TMI583_LOCUS14643</name>
</gene>
<sequence length="82" mass="9186">MIAKLKIKVDATKPKAPPNYGKARTSYRRAAGISKLGKKQPTALDREKDSEELSSIKTNNEKRKVTFSDKPTKRLNIVSLND</sequence>
<dbReference type="EMBL" id="CAJOBC010002992">
    <property type="protein sequence ID" value="CAF3761756.1"/>
    <property type="molecule type" value="Genomic_DNA"/>
</dbReference>
<evidence type="ECO:0000313" key="3">
    <source>
        <dbReference type="EMBL" id="CAF1002693.1"/>
    </source>
</evidence>
<protein>
    <submittedName>
        <fullName evidence="2">Uncharacterized protein</fullName>
    </submittedName>
</protein>
<dbReference type="EMBL" id="CAJNOQ010002992">
    <property type="protein sequence ID" value="CAF0989641.1"/>
    <property type="molecule type" value="Genomic_DNA"/>
</dbReference>
<reference evidence="2" key="1">
    <citation type="submission" date="2021-02" db="EMBL/GenBank/DDBJ databases">
        <authorList>
            <person name="Nowell W R."/>
        </authorList>
    </citation>
    <scope>NUCLEOTIDE SEQUENCE</scope>
</reference>
<evidence type="ECO:0000313" key="5">
    <source>
        <dbReference type="EMBL" id="CAF3772007.1"/>
    </source>
</evidence>
<evidence type="ECO:0000256" key="1">
    <source>
        <dbReference type="SAM" id="MobiDB-lite"/>
    </source>
</evidence>